<organism evidence="2 5">
    <name type="scientific">Aliarcobacter cibarius</name>
    <dbReference type="NCBI Taxonomy" id="255507"/>
    <lineage>
        <taxon>Bacteria</taxon>
        <taxon>Pseudomonadati</taxon>
        <taxon>Campylobacterota</taxon>
        <taxon>Epsilonproteobacteria</taxon>
        <taxon>Campylobacterales</taxon>
        <taxon>Arcobacteraceae</taxon>
        <taxon>Aliarcobacter</taxon>
    </lineage>
</organism>
<dbReference type="EMBL" id="VBUC01000050">
    <property type="protein sequence ID" value="TLS95311.1"/>
    <property type="molecule type" value="Genomic_DNA"/>
</dbReference>
<evidence type="ECO:0000313" key="3">
    <source>
        <dbReference type="EMBL" id="TLS95311.1"/>
    </source>
</evidence>
<reference evidence="2 5" key="2">
    <citation type="submission" date="2020-05" db="EMBL/GenBank/DDBJ databases">
        <title>Complete genome sequencing of Campylobacter and Arcobacter type strains.</title>
        <authorList>
            <person name="Miller W.G."/>
            <person name="Yee E."/>
        </authorList>
    </citation>
    <scope>NUCLEOTIDE SEQUENCE [LARGE SCALE GENOMIC DNA]</scope>
    <source>
        <strain evidence="2 5">LMG 21996</strain>
    </source>
</reference>
<keyword evidence="4" id="KW-1185">Reference proteome</keyword>
<dbReference type="Proteomes" id="UP000305417">
    <property type="component" value="Unassembled WGS sequence"/>
</dbReference>
<dbReference type="EMBL" id="CP054051">
    <property type="protein sequence ID" value="QKJ27723.1"/>
    <property type="molecule type" value="Genomic_DNA"/>
</dbReference>
<evidence type="ECO:0000256" key="1">
    <source>
        <dbReference type="SAM" id="Coils"/>
    </source>
</evidence>
<proteinExistence type="predicted"/>
<sequence length="79" mass="9507">MNYELLSRLAMEDAEKSKNESFILKKRNEILHNEIETLKAVIRKLEEEKEKLSKELEELKESVNKEEEVVKEQVFTYYT</sequence>
<evidence type="ECO:0000313" key="4">
    <source>
        <dbReference type="Proteomes" id="UP000305417"/>
    </source>
</evidence>
<feature type="coiled-coil region" evidence="1">
    <location>
        <begin position="28"/>
        <end position="73"/>
    </location>
</feature>
<name>A0A7L5JR73_9BACT</name>
<dbReference type="AlphaFoldDB" id="A0A7L5JR73"/>
<accession>A0A7L5JR73</accession>
<dbReference type="KEGG" id="acib:ACBT_1827"/>
<keyword evidence="1" id="KW-0175">Coiled coil</keyword>
<dbReference type="Proteomes" id="UP000509513">
    <property type="component" value="Chromosome"/>
</dbReference>
<protein>
    <submittedName>
        <fullName evidence="2">Uncharacterized protein</fullName>
    </submittedName>
</protein>
<reference evidence="3 4" key="1">
    <citation type="submission" date="2019-05" db="EMBL/GenBank/DDBJ databases">
        <title>Arcobacter cibarius and Arcobacter thereius providing challenges in identification an antibiotic susceptibility and Quinolone resistance.</title>
        <authorList>
            <person name="Busch A."/>
            <person name="Hanel I."/>
            <person name="Hotzel H."/>
            <person name="Tomaso H."/>
        </authorList>
    </citation>
    <scope>NUCLEOTIDE SEQUENCE [LARGE SCALE GENOMIC DNA]</scope>
    <source>
        <strain evidence="3 4">16CS0831-2</strain>
    </source>
</reference>
<evidence type="ECO:0000313" key="5">
    <source>
        <dbReference type="Proteomes" id="UP000509513"/>
    </source>
</evidence>
<dbReference type="OrthoDB" id="5348990at2"/>
<evidence type="ECO:0000313" key="2">
    <source>
        <dbReference type="EMBL" id="QKJ27723.1"/>
    </source>
</evidence>
<dbReference type="RefSeq" id="WP_024774718.1">
    <property type="nucleotide sequence ID" value="NZ_CP054051.1"/>
</dbReference>
<gene>
    <name evidence="2" type="ORF">ACBT_1827</name>
    <name evidence="3" type="ORF">FE247_11170</name>
</gene>